<dbReference type="KEGG" id="mets:DK389_28485"/>
<keyword evidence="2" id="KW-1185">Reference proteome</keyword>
<reference evidence="2" key="1">
    <citation type="submission" date="2018-05" db="EMBL/GenBank/DDBJ databases">
        <title>Complete Genome Sequence of Methylobacterium sp. 17SD2-17.</title>
        <authorList>
            <person name="Srinivasan S."/>
        </authorList>
    </citation>
    <scope>NUCLEOTIDE SEQUENCE [LARGE SCALE GENOMIC DNA]</scope>
    <source>
        <strain evidence="2">17SD2-17</strain>
    </source>
</reference>
<gene>
    <name evidence="1" type="ORF">DK389_28485</name>
</gene>
<dbReference type="AlphaFoldDB" id="A0A2U8WCC5"/>
<evidence type="ECO:0000313" key="1">
    <source>
        <dbReference type="EMBL" id="AWN43733.1"/>
    </source>
</evidence>
<evidence type="ECO:0000313" key="2">
    <source>
        <dbReference type="Proteomes" id="UP000245926"/>
    </source>
</evidence>
<dbReference type="RefSeq" id="WP_109894818.1">
    <property type="nucleotide sequence ID" value="NZ_CP029550.1"/>
</dbReference>
<accession>A0A2U8WCC5</accession>
<dbReference type="EMBL" id="CP029550">
    <property type="protein sequence ID" value="AWN43733.1"/>
    <property type="molecule type" value="Genomic_DNA"/>
</dbReference>
<dbReference type="Proteomes" id="UP000245926">
    <property type="component" value="Chromosome"/>
</dbReference>
<proteinExistence type="predicted"/>
<protein>
    <submittedName>
        <fullName evidence="1">Uncharacterized protein</fullName>
    </submittedName>
</protein>
<name>A0A2U8WCC5_9HYPH</name>
<sequence length="68" mass="7079">MDERAITEVEEVADAVIDLIARRLNSGVRATAIAAGIAVALTRLGETGARGAELRDAILAVLQQKPPA</sequence>
<organism evidence="1 2">
    <name type="scientific">Methylobacterium durans</name>
    <dbReference type="NCBI Taxonomy" id="2202825"/>
    <lineage>
        <taxon>Bacteria</taxon>
        <taxon>Pseudomonadati</taxon>
        <taxon>Pseudomonadota</taxon>
        <taxon>Alphaproteobacteria</taxon>
        <taxon>Hyphomicrobiales</taxon>
        <taxon>Methylobacteriaceae</taxon>
        <taxon>Methylobacterium</taxon>
    </lineage>
</organism>